<dbReference type="InterPro" id="IPR013272">
    <property type="entry name" value="Vps72/YL1_C"/>
</dbReference>
<feature type="compositionally biased region" description="Acidic residues" evidence="2">
    <location>
        <begin position="558"/>
        <end position="571"/>
    </location>
</feature>
<dbReference type="Pfam" id="PF05764">
    <property type="entry name" value="YL1"/>
    <property type="match status" value="1"/>
</dbReference>
<dbReference type="PANTHER" id="PTHR13275:SF4">
    <property type="entry name" value="VACUOLAR PROTEIN SORTING-ASSOCIATED PROTEIN 72 HOMOLOG"/>
    <property type="match status" value="1"/>
</dbReference>
<feature type="compositionally biased region" description="Basic and acidic residues" evidence="2">
    <location>
        <begin position="447"/>
        <end position="461"/>
    </location>
</feature>
<protein>
    <recommendedName>
        <fullName evidence="3">Vps72/YL1 C-terminal domain-containing protein</fullName>
    </recommendedName>
</protein>
<feature type="region of interest" description="Disordered" evidence="2">
    <location>
        <begin position="73"/>
        <end position="169"/>
    </location>
</feature>
<dbReference type="EMBL" id="QEAN01000305">
    <property type="protein sequence ID" value="TPX40622.1"/>
    <property type="molecule type" value="Genomic_DNA"/>
</dbReference>
<dbReference type="Pfam" id="PF08265">
    <property type="entry name" value="YL1_C"/>
    <property type="match status" value="1"/>
</dbReference>
<feature type="region of interest" description="Disordered" evidence="2">
    <location>
        <begin position="433"/>
        <end position="495"/>
    </location>
</feature>
<feature type="compositionally biased region" description="Basic and acidic residues" evidence="2">
    <location>
        <begin position="468"/>
        <end position="480"/>
    </location>
</feature>
<organism evidence="4 5">
    <name type="scientific">Synchytrium endobioticum</name>
    <dbReference type="NCBI Taxonomy" id="286115"/>
    <lineage>
        <taxon>Eukaryota</taxon>
        <taxon>Fungi</taxon>
        <taxon>Fungi incertae sedis</taxon>
        <taxon>Chytridiomycota</taxon>
        <taxon>Chytridiomycota incertae sedis</taxon>
        <taxon>Chytridiomycetes</taxon>
        <taxon>Synchytriales</taxon>
        <taxon>Synchytriaceae</taxon>
        <taxon>Synchytrium</taxon>
    </lineage>
</organism>
<feature type="compositionally biased region" description="Polar residues" evidence="2">
    <location>
        <begin position="668"/>
        <end position="681"/>
    </location>
</feature>
<dbReference type="VEuPathDB" id="FungiDB:SeMB42_g05913"/>
<dbReference type="GO" id="GO:0005634">
    <property type="term" value="C:nucleus"/>
    <property type="evidence" value="ECO:0007669"/>
    <property type="project" value="TreeGrafter"/>
</dbReference>
<comment type="similarity">
    <text evidence="1">Belongs to the VPS72/YL1 family.</text>
</comment>
<gene>
    <name evidence="4" type="ORF">SeMB42_g05913</name>
</gene>
<proteinExistence type="inferred from homology"/>
<dbReference type="SMART" id="SM00993">
    <property type="entry name" value="YL1_C"/>
    <property type="match status" value="1"/>
</dbReference>
<comment type="caution">
    <text evidence="4">The sequence shown here is derived from an EMBL/GenBank/DDBJ whole genome shotgun (WGS) entry which is preliminary data.</text>
</comment>
<dbReference type="STRING" id="286115.A0A507CNA9"/>
<feature type="compositionally biased region" description="Basic residues" evidence="2">
    <location>
        <begin position="575"/>
        <end position="603"/>
    </location>
</feature>
<feature type="domain" description="Vps72/YL1 C-terminal" evidence="3">
    <location>
        <begin position="381"/>
        <end position="410"/>
    </location>
</feature>
<feature type="region of interest" description="Disordered" evidence="2">
    <location>
        <begin position="282"/>
        <end position="348"/>
    </location>
</feature>
<feature type="region of interest" description="Disordered" evidence="2">
    <location>
        <begin position="513"/>
        <end position="681"/>
    </location>
</feature>
<evidence type="ECO:0000313" key="5">
    <source>
        <dbReference type="Proteomes" id="UP000317494"/>
    </source>
</evidence>
<evidence type="ECO:0000259" key="3">
    <source>
        <dbReference type="SMART" id="SM00993"/>
    </source>
</evidence>
<feature type="compositionally biased region" description="Acidic residues" evidence="2">
    <location>
        <begin position="73"/>
        <end position="115"/>
    </location>
</feature>
<name>A0A507CNA9_9FUNG</name>
<sequence>MAAYGPSLALLTANVQRQSETDRLRERDEALSILRPHTSCDFLPSTMQREKRVTAGNRLQQLLNQTTVEQEELFAEEENDQEFDQVDEPDIVDSDFDDTDEDEEPDQSADVQDEDAIARRRKRDKIAASLNQKLPSSARKKPSLPSLPPEHRKARADRVPTPKVKRPKITKTPNVGVEVRKSNRATTVASSFMLDERIRETNQRRATKARPKRAPDLMPTQDQLIEETKHTEEINLASLHYLQQLEDERKARKPTRQKHEIEGPSVRFLSFVQNKYYITEIIDDDDDPTSSKTSPLAPEAANSGPGRPINGVGEVDNNASHASSPGPHLPSSMFTESTGSTLPPEEPTETDRIARNVIIFDDFTDDPFATLSKVPPTPFKELCPVTGLIAKYRDPTTKTPYATMEAFKIIKDIHLNQRFLWSPFLKTFIHSTDATPPSSLPPAWKESTLERGKSRALDGGRRPAYFGFRDRQKQYDKESESEPESPMVQPAAPPSIPQIRSAASLESATFRAPLPIAAARGRPPDVDRTPTPTARTRAGSSTGVPVKQDDSDVINVGDSDESADEDTDADEDKSQRRRGGRWARGKVRDRKRSGASSNNRRRSAPGPTDLDESMVVQPGEEQSRATSEDGSVVSNITPSRARRVQTPEAKERAKQRRRERAAEKKATASFQHGPLSQQPQTMVNDGMVAPNGGSIQDMPNVYYAATPPNGNMMGAPFAPHMDPPINNANMLPSISPLANFPMQMYPNDTPPPAHLPYMQQQQHMYPMNINGNEYRTEHR</sequence>
<feature type="compositionally biased region" description="Polar residues" evidence="2">
    <location>
        <begin position="628"/>
        <end position="638"/>
    </location>
</feature>
<dbReference type="AlphaFoldDB" id="A0A507CNA9"/>
<evidence type="ECO:0000256" key="2">
    <source>
        <dbReference type="SAM" id="MobiDB-lite"/>
    </source>
</evidence>
<dbReference type="PANTHER" id="PTHR13275">
    <property type="entry name" value="YL-1 PROTEIN TRANSCRIPTION FACTOR-LIKE 1"/>
    <property type="match status" value="1"/>
</dbReference>
<evidence type="ECO:0000313" key="4">
    <source>
        <dbReference type="EMBL" id="TPX40622.1"/>
    </source>
</evidence>
<feature type="compositionally biased region" description="Low complexity" evidence="2">
    <location>
        <begin position="529"/>
        <end position="538"/>
    </location>
</feature>
<accession>A0A507CNA9</accession>
<feature type="compositionally biased region" description="Polar residues" evidence="2">
    <location>
        <begin position="332"/>
        <end position="341"/>
    </location>
</feature>
<dbReference type="Proteomes" id="UP000317494">
    <property type="component" value="Unassembled WGS sequence"/>
</dbReference>
<dbReference type="InterPro" id="IPR046757">
    <property type="entry name" value="YL1_N"/>
</dbReference>
<keyword evidence="5" id="KW-1185">Reference proteome</keyword>
<evidence type="ECO:0000256" key="1">
    <source>
        <dbReference type="ARBA" id="ARBA00006832"/>
    </source>
</evidence>
<reference evidence="4 5" key="1">
    <citation type="journal article" date="2019" name="Sci. Rep.">
        <title>Comparative genomics of chytrid fungi reveal insights into the obligate biotrophic and pathogenic lifestyle of Synchytrium endobioticum.</title>
        <authorList>
            <person name="van de Vossenberg B.T.L.H."/>
            <person name="Warris S."/>
            <person name="Nguyen H.D.T."/>
            <person name="van Gent-Pelzer M.P.E."/>
            <person name="Joly D.L."/>
            <person name="van de Geest H.C."/>
            <person name="Bonants P.J.M."/>
            <person name="Smith D.S."/>
            <person name="Levesque C.A."/>
            <person name="van der Lee T.A.J."/>
        </authorList>
    </citation>
    <scope>NUCLEOTIDE SEQUENCE [LARGE SCALE GENOMIC DNA]</scope>
    <source>
        <strain evidence="4 5">MB42</strain>
    </source>
</reference>